<dbReference type="GO" id="GO:0071949">
    <property type="term" value="F:FAD binding"/>
    <property type="evidence" value="ECO:0007669"/>
    <property type="project" value="InterPro"/>
</dbReference>
<dbReference type="Gene3D" id="3.30.465.10">
    <property type="match status" value="1"/>
</dbReference>
<dbReference type="InterPro" id="IPR010031">
    <property type="entry name" value="FAD_lactone_oxidase-like"/>
</dbReference>
<evidence type="ECO:0000313" key="5">
    <source>
        <dbReference type="Proteomes" id="UP000199227"/>
    </source>
</evidence>
<dbReference type="Pfam" id="PF04030">
    <property type="entry name" value="ALO"/>
    <property type="match status" value="1"/>
</dbReference>
<reference evidence="4 5" key="1">
    <citation type="submission" date="2016-10" db="EMBL/GenBank/DDBJ databases">
        <authorList>
            <person name="de Groot N.N."/>
        </authorList>
    </citation>
    <scope>NUCLEOTIDE SEQUENCE [LARGE SCALE GENOMIC DNA]</scope>
    <source>
        <strain evidence="4 5">EP1-55-1</strain>
    </source>
</reference>
<keyword evidence="1" id="KW-0274">FAD</keyword>
<dbReference type="Gene3D" id="1.10.45.10">
    <property type="entry name" value="Vanillyl-alcohol Oxidase, Chain A, domain 4"/>
    <property type="match status" value="1"/>
</dbReference>
<dbReference type="Gene3D" id="3.30.43.10">
    <property type="entry name" value="Uridine Diphospho-n-acetylenolpyruvylglucosamine Reductase, domain 2"/>
    <property type="match status" value="1"/>
</dbReference>
<organism evidence="4 5">
    <name type="scientific">Hydrogenimonas thermophila</name>
    <dbReference type="NCBI Taxonomy" id="223786"/>
    <lineage>
        <taxon>Bacteria</taxon>
        <taxon>Pseudomonadati</taxon>
        <taxon>Campylobacterota</taxon>
        <taxon>Epsilonproteobacteria</taxon>
        <taxon>Campylobacterales</taxon>
        <taxon>Hydrogenimonadaceae</taxon>
        <taxon>Hydrogenimonas</taxon>
    </lineage>
</organism>
<evidence type="ECO:0000256" key="1">
    <source>
        <dbReference type="ARBA" id="ARBA00022827"/>
    </source>
</evidence>
<protein>
    <submittedName>
        <fullName evidence="4">L-gulonolactone oxidase</fullName>
    </submittedName>
</protein>
<keyword evidence="1" id="KW-0285">Flavoprotein</keyword>
<dbReference type="GO" id="GO:0003885">
    <property type="term" value="F:D-arabinono-1,4-lactone oxidase activity"/>
    <property type="evidence" value="ECO:0007669"/>
    <property type="project" value="InterPro"/>
</dbReference>
<dbReference type="PROSITE" id="PS51387">
    <property type="entry name" value="FAD_PCMH"/>
    <property type="match status" value="1"/>
</dbReference>
<dbReference type="InterPro" id="IPR016171">
    <property type="entry name" value="Vanillyl_alc_oxidase_C-sub2"/>
</dbReference>
<dbReference type="InterPro" id="IPR007173">
    <property type="entry name" value="ALO_C"/>
</dbReference>
<keyword evidence="2" id="KW-0560">Oxidoreductase</keyword>
<dbReference type="GO" id="GO:0016020">
    <property type="term" value="C:membrane"/>
    <property type="evidence" value="ECO:0007669"/>
    <property type="project" value="InterPro"/>
</dbReference>
<evidence type="ECO:0000313" key="4">
    <source>
        <dbReference type="EMBL" id="SFP42710.1"/>
    </source>
</evidence>
<name>A0A1I5Q9I7_9BACT</name>
<dbReference type="SUPFAM" id="SSF56176">
    <property type="entry name" value="FAD-binding/transporter-associated domain-like"/>
    <property type="match status" value="1"/>
</dbReference>
<dbReference type="Pfam" id="PF01565">
    <property type="entry name" value="FAD_binding_4"/>
    <property type="match status" value="1"/>
</dbReference>
<dbReference type="InterPro" id="IPR016169">
    <property type="entry name" value="FAD-bd_PCMH_sub2"/>
</dbReference>
<dbReference type="PANTHER" id="PTHR43762:SF1">
    <property type="entry name" value="D-ARABINONO-1,4-LACTONE OXIDASE"/>
    <property type="match status" value="1"/>
</dbReference>
<dbReference type="PIRSF" id="PIRSF000136">
    <property type="entry name" value="LGO_GLO"/>
    <property type="match status" value="1"/>
</dbReference>
<dbReference type="STRING" id="223786.SAMN05216234_1191"/>
<dbReference type="InterPro" id="IPR016167">
    <property type="entry name" value="FAD-bd_PCMH_sub1"/>
</dbReference>
<dbReference type="PANTHER" id="PTHR43762">
    <property type="entry name" value="L-GULONOLACTONE OXIDASE"/>
    <property type="match status" value="1"/>
</dbReference>
<proteinExistence type="predicted"/>
<feature type="domain" description="FAD-binding PCMH-type" evidence="3">
    <location>
        <begin position="11"/>
        <end position="181"/>
    </location>
</feature>
<dbReference type="Gene3D" id="3.30.70.2520">
    <property type="match status" value="1"/>
</dbReference>
<dbReference type="EMBL" id="FOXB01000019">
    <property type="protein sequence ID" value="SFP42710.1"/>
    <property type="molecule type" value="Genomic_DNA"/>
</dbReference>
<dbReference type="Proteomes" id="UP000199227">
    <property type="component" value="Unassembled WGS sequence"/>
</dbReference>
<accession>A0A1I5Q9I7</accession>
<keyword evidence="5" id="KW-1185">Reference proteome</keyword>
<dbReference type="InterPro" id="IPR016166">
    <property type="entry name" value="FAD-bd_PCMH"/>
</dbReference>
<evidence type="ECO:0000256" key="2">
    <source>
        <dbReference type="ARBA" id="ARBA00023002"/>
    </source>
</evidence>
<dbReference type="InterPro" id="IPR006094">
    <property type="entry name" value="Oxid_FAD_bind_N"/>
</dbReference>
<sequence>MKKFVNWARTTICKPKDIVYPETEEEIIELVKLCNASKTPIKVVGAGHSYNDIFCPGENGVLVSLKKFNALEKVDKERHQVTFQAGMRMPRLIKLLKEEGLSISNLGTNVFDNVAGSCATGYHGSGINYRIFSNFVTKFEIITPTGEKKVITKDDPEYDIYAVSLGMLGIVIRITLQCEPYFKLKVVEKKMSFEAIEAEFETLLKENDHFKFIWIPHTRDFMVWTANRTEEPANGWWKMFKTYFVSGVIINNFLHELLLFFASFNRRLIPKVNQLMSRLLLPEKNVSVYPSHWAFFLPHVLKQDVVEYAFNIKDTFKVFREIIEMIEEKKIYVDAPIEVRFVKGDTFWMSPTQGEDTCWIGTKIHFPLGREPEYFRYFSEVDRILLKYRGRPHWGKQFRITTEEFKHNYPKWDEFWSFVEKNDPNGIFTNRFIKRLKGEA</sequence>
<gene>
    <name evidence="4" type="ORF">SAMN05216234_1191</name>
</gene>
<dbReference type="AlphaFoldDB" id="A0A1I5Q9I7"/>
<evidence type="ECO:0000259" key="3">
    <source>
        <dbReference type="PROSITE" id="PS51387"/>
    </source>
</evidence>
<dbReference type="InterPro" id="IPR036318">
    <property type="entry name" value="FAD-bd_PCMH-like_sf"/>
</dbReference>
<dbReference type="RefSeq" id="WP_177202013.1">
    <property type="nucleotide sequence ID" value="NZ_FOXB01000019.1"/>
</dbReference>